<feature type="signal peptide" evidence="1">
    <location>
        <begin position="1"/>
        <end position="24"/>
    </location>
</feature>
<sequence>MKRPMQRLTLAIGALVVAVPMAVAQGNGNGNGKGNARNAAPVAGHCPPGLAKKNPPCVPPGQARNVQPERDVYRDHDRIIYSRGDYIPDGYVVVRDPGAYGLDPYNDYYRVGDNFYRVDSETRKVINFVGALADLMN</sequence>
<evidence type="ECO:0000256" key="1">
    <source>
        <dbReference type="SAM" id="SignalP"/>
    </source>
</evidence>
<reference evidence="3" key="1">
    <citation type="journal article" date="2019" name="Int. J. Syst. Evol. Microbiol.">
        <title>The Global Catalogue of Microorganisms (GCM) 10K type strain sequencing project: providing services to taxonomists for standard genome sequencing and annotation.</title>
        <authorList>
            <consortium name="The Broad Institute Genomics Platform"/>
            <consortium name="The Broad Institute Genome Sequencing Center for Infectious Disease"/>
            <person name="Wu L."/>
            <person name="Ma J."/>
        </authorList>
    </citation>
    <scope>NUCLEOTIDE SEQUENCE [LARGE SCALE GENOMIC DNA]</scope>
    <source>
        <strain evidence="3">KCTC 52366</strain>
    </source>
</reference>
<dbReference type="RefSeq" id="WP_275633286.1">
    <property type="nucleotide sequence ID" value="NZ_JARGYD010000004.1"/>
</dbReference>
<evidence type="ECO:0008006" key="4">
    <source>
        <dbReference type="Google" id="ProtNLM"/>
    </source>
</evidence>
<dbReference type="Proteomes" id="UP001595632">
    <property type="component" value="Unassembled WGS sequence"/>
</dbReference>
<name>A0ABV7GU29_9RHOB</name>
<keyword evidence="1" id="KW-0732">Signal</keyword>
<protein>
    <recommendedName>
        <fullName evidence="4">Nickel/cobalt transporter regulator</fullName>
    </recommendedName>
</protein>
<dbReference type="EMBL" id="JBHRTB010000010">
    <property type="protein sequence ID" value="MFC3143317.1"/>
    <property type="molecule type" value="Genomic_DNA"/>
</dbReference>
<organism evidence="2 3">
    <name type="scientific">Psychromarinibacter halotolerans</name>
    <dbReference type="NCBI Taxonomy" id="1775175"/>
    <lineage>
        <taxon>Bacteria</taxon>
        <taxon>Pseudomonadati</taxon>
        <taxon>Pseudomonadota</taxon>
        <taxon>Alphaproteobacteria</taxon>
        <taxon>Rhodobacterales</taxon>
        <taxon>Paracoccaceae</taxon>
        <taxon>Psychromarinibacter</taxon>
    </lineage>
</organism>
<evidence type="ECO:0000313" key="2">
    <source>
        <dbReference type="EMBL" id="MFC3143317.1"/>
    </source>
</evidence>
<proteinExistence type="predicted"/>
<feature type="chain" id="PRO_5046516252" description="Nickel/cobalt transporter regulator" evidence="1">
    <location>
        <begin position="25"/>
        <end position="137"/>
    </location>
</feature>
<evidence type="ECO:0000313" key="3">
    <source>
        <dbReference type="Proteomes" id="UP001595632"/>
    </source>
</evidence>
<gene>
    <name evidence="2" type="ORF">ACFOGP_11385</name>
</gene>
<keyword evidence="3" id="KW-1185">Reference proteome</keyword>
<accession>A0ABV7GU29</accession>
<comment type="caution">
    <text evidence="2">The sequence shown here is derived from an EMBL/GenBank/DDBJ whole genome shotgun (WGS) entry which is preliminary data.</text>
</comment>